<keyword evidence="6 9" id="KW-0472">Membrane</keyword>
<keyword evidence="7" id="KW-0675">Receptor</keyword>
<evidence type="ECO:0000256" key="3">
    <source>
        <dbReference type="ARBA" id="ARBA00022692"/>
    </source>
</evidence>
<dbReference type="SUPFAM" id="SSF81321">
    <property type="entry name" value="Family A G protein-coupled receptor-like"/>
    <property type="match status" value="1"/>
</dbReference>
<evidence type="ECO:0000313" key="11">
    <source>
        <dbReference type="EMBL" id="CAF0912635.1"/>
    </source>
</evidence>
<gene>
    <name evidence="11" type="ORF">OXX778_LOCUS11983</name>
</gene>
<evidence type="ECO:0000256" key="9">
    <source>
        <dbReference type="SAM" id="Phobius"/>
    </source>
</evidence>
<feature type="domain" description="G-protein coupled receptors family 1 profile" evidence="10">
    <location>
        <begin position="41"/>
        <end position="310"/>
    </location>
</feature>
<dbReference type="GO" id="GO:0008528">
    <property type="term" value="F:G protein-coupled peptide receptor activity"/>
    <property type="evidence" value="ECO:0007669"/>
    <property type="project" value="TreeGrafter"/>
</dbReference>
<organism evidence="11 12">
    <name type="scientific">Brachionus calyciflorus</name>
    <dbReference type="NCBI Taxonomy" id="104777"/>
    <lineage>
        <taxon>Eukaryota</taxon>
        <taxon>Metazoa</taxon>
        <taxon>Spiralia</taxon>
        <taxon>Gnathifera</taxon>
        <taxon>Rotifera</taxon>
        <taxon>Eurotatoria</taxon>
        <taxon>Monogononta</taxon>
        <taxon>Pseudotrocha</taxon>
        <taxon>Ploima</taxon>
        <taxon>Brachionidae</taxon>
        <taxon>Brachionus</taxon>
    </lineage>
</organism>
<keyword evidence="2" id="KW-1003">Cell membrane</keyword>
<keyword evidence="12" id="KW-1185">Reference proteome</keyword>
<evidence type="ECO:0000256" key="7">
    <source>
        <dbReference type="ARBA" id="ARBA00023170"/>
    </source>
</evidence>
<dbReference type="InterPro" id="IPR017452">
    <property type="entry name" value="GPCR_Rhodpsn_7TM"/>
</dbReference>
<feature type="transmembrane region" description="Helical" evidence="9">
    <location>
        <begin position="22"/>
        <end position="52"/>
    </location>
</feature>
<feature type="transmembrane region" description="Helical" evidence="9">
    <location>
        <begin position="119"/>
        <end position="137"/>
    </location>
</feature>
<evidence type="ECO:0000256" key="5">
    <source>
        <dbReference type="ARBA" id="ARBA00023040"/>
    </source>
</evidence>
<sequence length="373" mass="43221">MPTSKINFTYSLLNDQKVNLDIYSFLNLIFGLFLISFGCLSNILAFIVLICPKNKYHKIASSKYLIFLTIVNTIYLIIHFNIYTLNRLIYALNLHETNNSLSRLYVFDTNPFFCGFYSYLKYVCRILNVTLTACFSLERVYAVYYPIRMRIRDKKNGLWINIFLLLAFILPIYVPFLAQPIPVKNSDCISIIKLSSNFNLMSERPTYGKLFCSVEKNNLKIVFSFHAFIHGFIAMGYLLISFLIFLVVKKVKITNNFSIEEYDGNLNQRKSLASITSFYSNRKSNDTNFLLSISICFVVLNFPYFVSKIVFFFTRTNYQITQNFRGGGRGSLSGGFKPQPYSVHGYPKKNKRSLHTGLNAVLNTFKRVNLRVF</sequence>
<evidence type="ECO:0000256" key="8">
    <source>
        <dbReference type="ARBA" id="ARBA00023224"/>
    </source>
</evidence>
<dbReference type="PANTHER" id="PTHR24230:SF75">
    <property type="entry name" value="RELAXIN FAMILY PEPTIDE RECEPTOR 3"/>
    <property type="match status" value="1"/>
</dbReference>
<dbReference type="GO" id="GO:0005886">
    <property type="term" value="C:plasma membrane"/>
    <property type="evidence" value="ECO:0007669"/>
    <property type="project" value="UniProtKB-SubCell"/>
</dbReference>
<dbReference type="PANTHER" id="PTHR24230">
    <property type="entry name" value="G-PROTEIN COUPLED RECEPTOR"/>
    <property type="match status" value="1"/>
</dbReference>
<feature type="transmembrane region" description="Helical" evidence="9">
    <location>
        <begin position="158"/>
        <end position="176"/>
    </location>
</feature>
<feature type="transmembrane region" description="Helical" evidence="9">
    <location>
        <begin position="64"/>
        <end position="83"/>
    </location>
</feature>
<feature type="transmembrane region" description="Helical" evidence="9">
    <location>
        <begin position="289"/>
        <end position="313"/>
    </location>
</feature>
<proteinExistence type="predicted"/>
<dbReference type="AlphaFoldDB" id="A0A814AJ86"/>
<evidence type="ECO:0000256" key="6">
    <source>
        <dbReference type="ARBA" id="ARBA00023136"/>
    </source>
</evidence>
<keyword evidence="5" id="KW-0297">G-protein coupled receptor</keyword>
<comment type="subcellular location">
    <subcellularLocation>
        <location evidence="1">Cell membrane</location>
        <topology evidence="1">Multi-pass membrane protein</topology>
    </subcellularLocation>
</comment>
<dbReference type="Gene3D" id="1.20.1070.10">
    <property type="entry name" value="Rhodopsin 7-helix transmembrane proteins"/>
    <property type="match status" value="1"/>
</dbReference>
<dbReference type="PROSITE" id="PS50262">
    <property type="entry name" value="G_PROTEIN_RECEP_F1_2"/>
    <property type="match status" value="1"/>
</dbReference>
<evidence type="ECO:0000256" key="4">
    <source>
        <dbReference type="ARBA" id="ARBA00022989"/>
    </source>
</evidence>
<evidence type="ECO:0000256" key="1">
    <source>
        <dbReference type="ARBA" id="ARBA00004651"/>
    </source>
</evidence>
<comment type="caution">
    <text evidence="11">The sequence shown here is derived from an EMBL/GenBank/DDBJ whole genome shotgun (WGS) entry which is preliminary data.</text>
</comment>
<keyword evidence="8" id="KW-0807">Transducer</keyword>
<dbReference type="EMBL" id="CAJNOC010002103">
    <property type="protein sequence ID" value="CAF0912635.1"/>
    <property type="molecule type" value="Genomic_DNA"/>
</dbReference>
<evidence type="ECO:0000259" key="10">
    <source>
        <dbReference type="PROSITE" id="PS50262"/>
    </source>
</evidence>
<keyword evidence="4 9" id="KW-1133">Transmembrane helix</keyword>
<dbReference type="GO" id="GO:0007218">
    <property type="term" value="P:neuropeptide signaling pathway"/>
    <property type="evidence" value="ECO:0007669"/>
    <property type="project" value="TreeGrafter"/>
</dbReference>
<protein>
    <recommendedName>
        <fullName evidence="10">G-protein coupled receptors family 1 profile domain-containing protein</fullName>
    </recommendedName>
</protein>
<evidence type="ECO:0000256" key="2">
    <source>
        <dbReference type="ARBA" id="ARBA00022475"/>
    </source>
</evidence>
<dbReference type="Proteomes" id="UP000663879">
    <property type="component" value="Unassembled WGS sequence"/>
</dbReference>
<accession>A0A814AJ86</accession>
<evidence type="ECO:0000313" key="12">
    <source>
        <dbReference type="Proteomes" id="UP000663879"/>
    </source>
</evidence>
<keyword evidence="3 9" id="KW-0812">Transmembrane</keyword>
<name>A0A814AJ86_9BILA</name>
<reference evidence="11" key="1">
    <citation type="submission" date="2021-02" db="EMBL/GenBank/DDBJ databases">
        <authorList>
            <person name="Nowell W R."/>
        </authorList>
    </citation>
    <scope>NUCLEOTIDE SEQUENCE</scope>
    <source>
        <strain evidence="11">Ploen Becks lab</strain>
    </source>
</reference>
<feature type="transmembrane region" description="Helical" evidence="9">
    <location>
        <begin position="227"/>
        <end position="248"/>
    </location>
</feature>